<feature type="domain" description="TRAPPC10/Trs130 N-terminal" evidence="5">
    <location>
        <begin position="18"/>
        <end position="313"/>
    </location>
</feature>
<dbReference type="EMBL" id="CP014585">
    <property type="protein sequence ID" value="ANZ75700.1"/>
    <property type="molecule type" value="Genomic_DNA"/>
</dbReference>
<feature type="domain" description="TRAPPC10/Trs130 C-terminal" evidence="4">
    <location>
        <begin position="1026"/>
        <end position="1192"/>
    </location>
</feature>
<evidence type="ECO:0000313" key="7">
    <source>
        <dbReference type="EMBL" id="ANZ75700.1"/>
    </source>
</evidence>
<dbReference type="InterPro" id="IPR045126">
    <property type="entry name" value="TRAPPC10/Trs130"/>
</dbReference>
<dbReference type="PANTHER" id="PTHR13251">
    <property type="entry name" value="EPILEPSY HOLOPROSENCEPHALY CANDIDATE 1/TMEM1"/>
    <property type="match status" value="1"/>
</dbReference>
<accession>A0A1B2JCE8</accession>
<evidence type="ECO:0000256" key="2">
    <source>
        <dbReference type="ARBA" id="ARBA00022448"/>
    </source>
</evidence>
<organism evidence="7 8">
    <name type="scientific">Komagataella pastoris</name>
    <name type="common">Yeast</name>
    <name type="synonym">Pichia pastoris</name>
    <dbReference type="NCBI Taxonomy" id="4922"/>
    <lineage>
        <taxon>Eukaryota</taxon>
        <taxon>Fungi</taxon>
        <taxon>Dikarya</taxon>
        <taxon>Ascomycota</taxon>
        <taxon>Saccharomycotina</taxon>
        <taxon>Pichiomycetes</taxon>
        <taxon>Pichiales</taxon>
        <taxon>Pichiaceae</taxon>
        <taxon>Komagataella</taxon>
    </lineage>
</organism>
<comment type="subcellular location">
    <subcellularLocation>
        <location evidence="1">Golgi apparatus</location>
    </subcellularLocation>
</comment>
<dbReference type="GO" id="GO:1990071">
    <property type="term" value="C:TRAPPII protein complex"/>
    <property type="evidence" value="ECO:0007669"/>
    <property type="project" value="InterPro"/>
</dbReference>
<evidence type="ECO:0000256" key="1">
    <source>
        <dbReference type="ARBA" id="ARBA00004555"/>
    </source>
</evidence>
<dbReference type="Proteomes" id="UP000094565">
    <property type="component" value="Chromosome 2"/>
</dbReference>
<evidence type="ECO:0000259" key="6">
    <source>
        <dbReference type="Pfam" id="PF24967"/>
    </source>
</evidence>
<dbReference type="GO" id="GO:0005829">
    <property type="term" value="C:cytosol"/>
    <property type="evidence" value="ECO:0007669"/>
    <property type="project" value="GOC"/>
</dbReference>
<reference evidence="7 8" key="1">
    <citation type="submission" date="2016-02" db="EMBL/GenBank/DDBJ databases">
        <title>Comparative genomic and transcriptomic foundation for Pichia pastoris.</title>
        <authorList>
            <person name="Love K.R."/>
            <person name="Shah K.A."/>
            <person name="Whittaker C.A."/>
            <person name="Wu J."/>
            <person name="Bartlett M.C."/>
            <person name="Ma D."/>
            <person name="Leeson R.L."/>
            <person name="Priest M."/>
            <person name="Young S.K."/>
            <person name="Love J.C."/>
        </authorList>
    </citation>
    <scope>NUCLEOTIDE SEQUENCE [LARGE SCALE GENOMIC DNA]</scope>
    <source>
        <strain evidence="7 8">ATCC 28485</strain>
    </source>
</reference>
<dbReference type="Pfam" id="PF24967">
    <property type="entry name" value="NTS_TR130"/>
    <property type="match status" value="1"/>
</dbReference>
<keyword evidence="2" id="KW-0813">Transport</keyword>
<dbReference type="PANTHER" id="PTHR13251:SF3">
    <property type="entry name" value="TRAFFICKING PROTEIN PARTICLE COMPLEX SUBUNIT 10"/>
    <property type="match status" value="1"/>
</dbReference>
<evidence type="ECO:0000259" key="5">
    <source>
        <dbReference type="Pfam" id="PF23036"/>
    </source>
</evidence>
<dbReference type="GO" id="GO:0034498">
    <property type="term" value="P:early endosome to Golgi transport"/>
    <property type="evidence" value="ECO:0007669"/>
    <property type="project" value="TreeGrafter"/>
</dbReference>
<feature type="domain" description="Trs130 NTS" evidence="6">
    <location>
        <begin position="377"/>
        <end position="541"/>
    </location>
</feature>
<proteinExistence type="predicted"/>
<evidence type="ECO:0000259" key="4">
    <source>
        <dbReference type="Pfam" id="PF12584"/>
    </source>
</evidence>
<evidence type="ECO:0000313" key="8">
    <source>
        <dbReference type="Proteomes" id="UP000094565"/>
    </source>
</evidence>
<evidence type="ECO:0000256" key="3">
    <source>
        <dbReference type="ARBA" id="ARBA00023034"/>
    </source>
</evidence>
<dbReference type="GO" id="GO:0006891">
    <property type="term" value="P:intra-Golgi vesicle-mediated transport"/>
    <property type="evidence" value="ECO:0007669"/>
    <property type="project" value="TreeGrafter"/>
</dbReference>
<sequence>MDCKIKIGVYDPLGCSEHWEEMLMSKQPLTNLHWKLGPQSVLKSLPPLHLDIVKEVPISIRNINPSTIQEDNDQYFHSVLLETKNTSSVPVKIMIVGSDSLDDYRSRIRPLIKEWLKAEVHSKIIKPKWQIVFYIDASTKDRTSIFQKLKTDFGGDVEETIERCIKLKEKYALKQEETENWALFISGLKDMVLQHFTFKLQFLEGILQKINLKGNLANPIYPLAFRQLIATTYKDMSLFNDSLASYEILRKNFENLLAKKEFNCENNVEWSQDIDGFFSKYQGLNLIDELLKKTVTKYTFHTSVFLQEFDLYLQLVKLPTTLSSSKARLTTEIFKRFKSFMTAILAISPESEELQNYETVYRLIDIFLCHPEIHSLTELAFKHINTDDVQDLSDFPQVVELCGELRLYQRSNFKKLGEAFNYHVAEIPLTDVHPTNYEIQSQVLKNFFSSEESFQDHFIELTELTIQHFIDSNNRRRTADTLTTELAIMAYEKGDYEKTRTIIHDAIFYFKEQGWNFVSGYALKVYIDCLHKTNEKDSLLFLGSYLQLFATNSLAPSQADQCVKEVKKRIDKVPDTEYDLTNFCSVSVGSSQVVNVVDTYSIEITLYNTVQSENERLTFDKMSLHLESNDGKKGLVFETDTVELRNGKILLNSRQIINDDFVVKKLVCQMGNLKFVKSFSDWFSTSRILLYQQLTTNDLQRKNTVLSVDLPTTRELNMERILVNCHIGDQDIQNIVFDFTETEIDQTLEGMKLVYNGEEVSFELLEIAGSFSKPIRLNGTIKKNSHLELFIPYSRVEYDTKVLFNVNCSYESTEGLEFSNSYVKNLNISLSIAVSVQDLFKDKFLYSNFTIGTSTQDKYLIISDTKFYSPDSNSETNKTFKITTGYIPDSILASYEQRASVFYILEPFENCSVQNLCLKVTYRSIEQECRKYSKTRLTQILTEEQLLNYFFLVESICDDLEFEELTYYNKKIIKSKSVPQWKDQLTTEFQNKDKNLFRAVNHFLDILSHGIYADDHSVVSMTLFIDVPMPSIDILHVVDFEPVEQNVEDFKIEEPIQFALKLKTDTRWTDMDFGKQESSPETLNDGVESVDEATGKKKTIDLDGNINKKYRFSLEVQESDTWSISGITTFTYEVDFSKGKEITAFDEMRFVLIPLKTGQLLLPKVEIKHGDPGESLRYEVDYKNGSESILVVSASKNATTISF</sequence>
<dbReference type="AlphaFoldDB" id="A0A1B2JCE8"/>
<dbReference type="Pfam" id="PF12584">
    <property type="entry name" value="TRAPPC10"/>
    <property type="match status" value="1"/>
</dbReference>
<dbReference type="InterPro" id="IPR056913">
    <property type="entry name" value="TRAPPC10/Trs130_N"/>
</dbReference>
<dbReference type="Pfam" id="PF23036">
    <property type="entry name" value="TRAPPC10_1st"/>
    <property type="match status" value="1"/>
</dbReference>
<dbReference type="InterPro" id="IPR022233">
    <property type="entry name" value="TRAPPC10/Trs130_C"/>
</dbReference>
<gene>
    <name evidence="7" type="ORF">ATY40_BA7502637</name>
</gene>
<name>A0A1B2JCE8_PICPA</name>
<protein>
    <submittedName>
        <fullName evidence="7">BA75_02637T0</fullName>
    </submittedName>
</protein>
<dbReference type="OrthoDB" id="10256906at2759"/>
<keyword evidence="8" id="KW-1185">Reference proteome</keyword>
<keyword evidence="3" id="KW-0333">Golgi apparatus</keyword>
<dbReference type="InterPro" id="IPR056916">
    <property type="entry name" value="NTS_TR130"/>
</dbReference>